<feature type="compositionally biased region" description="Basic and acidic residues" evidence="1">
    <location>
        <begin position="372"/>
        <end position="392"/>
    </location>
</feature>
<feature type="region of interest" description="Disordered" evidence="1">
    <location>
        <begin position="72"/>
        <end position="104"/>
    </location>
</feature>
<sequence>MKSARTCFDIMEMQSARTCSSNVVQKEKIICLKYPEDDTGKKLPPEYRVKTLEIDISGKNQEKTDNKEVKITEEDHISAKHQEESNRNGNEAMGERNRSPPETMENNINELPEETRLIENVPIPNPDTVQGEQALRTFPPDATWYPDMNNYHEVADPCKYYDIVRRMICPCDPSYCHMNPCSLCVCNRDRCLGSAHYRPNRELEIGAENYIQHGGSTDRTFRNRQNGERPDSVKYLYRRPDGCPENATDPRSIHDDLCKHYKMQPQYESELRRRPDGINRYQHDSVQYAEKEFHGNKINLQPSTSGRYTKPVDNYNNDPVIENGCLDATHNHLKPLRTRGESSTNPNERKQAATNTSDLSNPLSIADTVPSSREKPTLYVSKQDRINQRTHSDPLQGEMNSSMAQSHLGTNGKKPLKIKMHGKQEFQSPGTSRIIRKGGTRPKENKNGQPPDYIKARDANCKKVKVNNGTTIDPEFVSTSSDNSKNKIPKYYLEQGSNGTSGIKRPYINIDGTSYEETTDTSIDINQPDNIKPEPRPKSKKSRAKQSPVDIKLEDCLPLYFDDPLVWYCYTNIPLSMRITNWNQTGIYLFKHYKDLGVISLRDTGLEFA</sequence>
<reference evidence="3" key="1">
    <citation type="submission" date="2025-08" db="UniProtKB">
        <authorList>
            <consortium name="RefSeq"/>
        </authorList>
    </citation>
    <scope>IDENTIFICATION</scope>
</reference>
<dbReference type="GeneID" id="113471267"/>
<feature type="compositionally biased region" description="Polar residues" evidence="1">
    <location>
        <begin position="519"/>
        <end position="529"/>
    </location>
</feature>
<accession>A0A3Q0JCB7</accession>
<proteinExistence type="predicted"/>
<feature type="region of interest" description="Disordered" evidence="1">
    <location>
        <begin position="519"/>
        <end position="546"/>
    </location>
</feature>
<feature type="region of interest" description="Disordered" evidence="1">
    <location>
        <begin position="336"/>
        <end position="454"/>
    </location>
</feature>
<feature type="compositionally biased region" description="Polar residues" evidence="1">
    <location>
        <begin position="398"/>
        <end position="409"/>
    </location>
</feature>
<dbReference type="PaxDb" id="121845-A0A3Q0JCB7"/>
<dbReference type="RefSeq" id="XP_026686079.1">
    <property type="nucleotide sequence ID" value="XM_026830278.1"/>
</dbReference>
<name>A0A3Q0JCB7_DIACI</name>
<feature type="compositionally biased region" description="Polar residues" evidence="1">
    <location>
        <begin position="341"/>
        <end position="363"/>
    </location>
</feature>
<feature type="compositionally biased region" description="Basic and acidic residues" evidence="1">
    <location>
        <begin position="72"/>
        <end position="86"/>
    </location>
</feature>
<dbReference type="AlphaFoldDB" id="A0A3Q0JCB7"/>
<evidence type="ECO:0000313" key="2">
    <source>
        <dbReference type="Proteomes" id="UP000079169"/>
    </source>
</evidence>
<protein>
    <submittedName>
        <fullName evidence="3">Uncharacterized protein LOC113471267</fullName>
    </submittedName>
</protein>
<evidence type="ECO:0000256" key="1">
    <source>
        <dbReference type="SAM" id="MobiDB-lite"/>
    </source>
</evidence>
<gene>
    <name evidence="3" type="primary">LOC113471267</name>
</gene>
<dbReference type="KEGG" id="dci:113471267"/>
<dbReference type="Proteomes" id="UP000079169">
    <property type="component" value="Unplaced"/>
</dbReference>
<organism evidence="2 3">
    <name type="scientific">Diaphorina citri</name>
    <name type="common">Asian citrus psyllid</name>
    <dbReference type="NCBI Taxonomy" id="121845"/>
    <lineage>
        <taxon>Eukaryota</taxon>
        <taxon>Metazoa</taxon>
        <taxon>Ecdysozoa</taxon>
        <taxon>Arthropoda</taxon>
        <taxon>Hexapoda</taxon>
        <taxon>Insecta</taxon>
        <taxon>Pterygota</taxon>
        <taxon>Neoptera</taxon>
        <taxon>Paraneoptera</taxon>
        <taxon>Hemiptera</taxon>
        <taxon>Sternorrhyncha</taxon>
        <taxon>Psylloidea</taxon>
        <taxon>Psyllidae</taxon>
        <taxon>Diaphorininae</taxon>
        <taxon>Diaphorina</taxon>
    </lineage>
</organism>
<keyword evidence="2" id="KW-1185">Reference proteome</keyword>
<evidence type="ECO:0000313" key="3">
    <source>
        <dbReference type="RefSeq" id="XP_026686079.1"/>
    </source>
</evidence>